<dbReference type="PATRIC" id="fig|43675.28.peg.102"/>
<reference evidence="3" key="1">
    <citation type="submission" date="2015-08" db="EMBL/GenBank/DDBJ databases">
        <title>Complete genome sequence of Rothia mucilaginosa strain NUM-Rm6536.</title>
        <authorList>
            <person name="Nambu T."/>
        </authorList>
    </citation>
    <scope>NUCLEOTIDE SEQUENCE [LARGE SCALE GENOMIC DNA]</scope>
    <source>
        <strain evidence="3">NUM-Rm6536</strain>
    </source>
</reference>
<name>A0A0K2RX30_9MICC</name>
<dbReference type="Proteomes" id="UP000066203">
    <property type="component" value="Chromosome"/>
</dbReference>
<evidence type="ECO:0000313" key="2">
    <source>
        <dbReference type="EMBL" id="BAS19345.1"/>
    </source>
</evidence>
<dbReference type="EMBL" id="AP014938">
    <property type="protein sequence ID" value="BAS19345.1"/>
    <property type="molecule type" value="Genomic_DNA"/>
</dbReference>
<evidence type="ECO:0000313" key="3">
    <source>
        <dbReference type="Proteomes" id="UP000066203"/>
    </source>
</evidence>
<organism evidence="2">
    <name type="scientific">Rothia mucilaginosa</name>
    <dbReference type="NCBI Taxonomy" id="43675"/>
    <lineage>
        <taxon>Bacteria</taxon>
        <taxon>Bacillati</taxon>
        <taxon>Actinomycetota</taxon>
        <taxon>Actinomycetes</taxon>
        <taxon>Micrococcales</taxon>
        <taxon>Micrococcaceae</taxon>
        <taxon>Rothia</taxon>
    </lineage>
</organism>
<dbReference type="Pfam" id="PF12502">
    <property type="entry name" value="DUF3710"/>
    <property type="match status" value="1"/>
</dbReference>
<proteinExistence type="predicted"/>
<gene>
    <name evidence="2" type="ORF">RM6536_0098</name>
</gene>
<feature type="compositionally biased region" description="Acidic residues" evidence="1">
    <location>
        <begin position="235"/>
        <end position="244"/>
    </location>
</feature>
<dbReference type="InterPro" id="IPR022183">
    <property type="entry name" value="DUF3710"/>
</dbReference>
<evidence type="ECO:0008006" key="4">
    <source>
        <dbReference type="Google" id="ProtNLM"/>
    </source>
</evidence>
<feature type="region of interest" description="Disordered" evidence="1">
    <location>
        <begin position="235"/>
        <end position="264"/>
    </location>
</feature>
<accession>A0A0K2RX30</accession>
<dbReference type="RefSeq" id="WP_060823608.1">
    <property type="nucleotide sequence ID" value="NZ_AP014938.1"/>
</dbReference>
<evidence type="ECO:0000256" key="1">
    <source>
        <dbReference type="SAM" id="MobiDB-lite"/>
    </source>
</evidence>
<dbReference type="AlphaFoldDB" id="A0A0K2RX30"/>
<protein>
    <recommendedName>
        <fullName evidence="4">DUF3710 domain-containing protein</fullName>
    </recommendedName>
</protein>
<sequence>MFGFGKKKRAEEAEKAAIDKAVAEEIEETNVEVEELKEEENSPEVIKYDRVNGPHDIEEVTAEDLEDYVDLGALRIKLLDGMNLRLETDDATGAVIAATITRDGATLQVQAFAAPRTTGIWDDIRHDLTESVASQGGIVEIYAGVFGAEMLTRLPAVTPDGQPGERIARFVGVDGPRWFLRGVISGAAVLGDDKAAASVEEVFRTVVVDRGDDPRPPRELLPMTLPADLVVAAEEEPAVEEETENEHSKLRPMPRRGPEITEIG</sequence>